<accession>A0A516V3B3</accession>
<organism evidence="1 2">
    <name type="scientific">Pseudoluteimonas lycopersici</name>
    <dbReference type="NCBI Taxonomy" id="1324796"/>
    <lineage>
        <taxon>Bacteria</taxon>
        <taxon>Pseudomonadati</taxon>
        <taxon>Pseudomonadota</taxon>
        <taxon>Gammaproteobacteria</taxon>
        <taxon>Lysobacterales</taxon>
        <taxon>Lysobacteraceae</taxon>
        <taxon>Pseudoluteimonas</taxon>
    </lineage>
</organism>
<evidence type="ECO:0000313" key="2">
    <source>
        <dbReference type="Proteomes" id="UP000315891"/>
    </source>
</evidence>
<sequence length="72" mass="7546">MKQKAPACRGFLFAGSRCFARHSRESGNPAVALMGATMEASQLPSVGASGVPVHQIGPKEWQARIGKIPVVA</sequence>
<dbReference type="Proteomes" id="UP000315891">
    <property type="component" value="Chromosome"/>
</dbReference>
<name>A0A516V3B3_9GAMM</name>
<evidence type="ECO:0000313" key="1">
    <source>
        <dbReference type="EMBL" id="QDQ73018.1"/>
    </source>
</evidence>
<keyword evidence="2" id="KW-1185">Reference proteome</keyword>
<reference evidence="1 2" key="1">
    <citation type="submission" date="2019-07" db="EMBL/GenBank/DDBJ databases">
        <title>Lysobacter weifangensis sp. nov., isolated from bensulfuron-methyl contaminated farmland soil.</title>
        <authorList>
            <person name="Zhao H."/>
        </authorList>
    </citation>
    <scope>NUCLEOTIDE SEQUENCE [LARGE SCALE GENOMIC DNA]</scope>
    <source>
        <strain evidence="1 2">CC-Bw-6</strain>
    </source>
</reference>
<gene>
    <name evidence="1" type="ORF">FNZ56_03605</name>
</gene>
<protein>
    <submittedName>
        <fullName evidence="1">Uncharacterized protein</fullName>
    </submittedName>
</protein>
<dbReference type="EMBL" id="CP041742">
    <property type="protein sequence ID" value="QDQ73018.1"/>
    <property type="molecule type" value="Genomic_DNA"/>
</dbReference>
<dbReference type="AlphaFoldDB" id="A0A516V3B3"/>
<proteinExistence type="predicted"/>